<dbReference type="Proteomes" id="UP001396334">
    <property type="component" value="Unassembled WGS sequence"/>
</dbReference>
<sequence>MDGSDGLFEILRYAPEHNWSAYEEALKTNLVFAKIVISRIVYSLGDWMAQNDSVQPSENIALQASTSHGSIVGASPNNTVDMKTQADPIK</sequence>
<accession>A0ABR1ZMD4</accession>
<reference evidence="1 2" key="1">
    <citation type="journal article" date="2024" name="G3 (Bethesda)">
        <title>Genome assembly of Hibiscus sabdariffa L. provides insights into metabolisms of medicinal natural products.</title>
        <authorList>
            <person name="Kim T."/>
        </authorList>
    </citation>
    <scope>NUCLEOTIDE SEQUENCE [LARGE SCALE GENOMIC DNA]</scope>
    <source>
        <strain evidence="1">TK-2024</strain>
        <tissue evidence="1">Old leaves</tissue>
    </source>
</reference>
<gene>
    <name evidence="1" type="ORF">V6N11_066284</name>
</gene>
<name>A0ABR1ZMD4_9ROSI</name>
<proteinExistence type="predicted"/>
<organism evidence="1 2">
    <name type="scientific">Hibiscus sabdariffa</name>
    <name type="common">roselle</name>
    <dbReference type="NCBI Taxonomy" id="183260"/>
    <lineage>
        <taxon>Eukaryota</taxon>
        <taxon>Viridiplantae</taxon>
        <taxon>Streptophyta</taxon>
        <taxon>Embryophyta</taxon>
        <taxon>Tracheophyta</taxon>
        <taxon>Spermatophyta</taxon>
        <taxon>Magnoliopsida</taxon>
        <taxon>eudicotyledons</taxon>
        <taxon>Gunneridae</taxon>
        <taxon>Pentapetalae</taxon>
        <taxon>rosids</taxon>
        <taxon>malvids</taxon>
        <taxon>Malvales</taxon>
        <taxon>Malvaceae</taxon>
        <taxon>Malvoideae</taxon>
        <taxon>Hibiscus</taxon>
    </lineage>
</organism>
<protein>
    <submittedName>
        <fullName evidence="1">Uncharacterized protein</fullName>
    </submittedName>
</protein>
<dbReference type="EMBL" id="JBBPBN010000857">
    <property type="protein sequence ID" value="KAK8481762.1"/>
    <property type="molecule type" value="Genomic_DNA"/>
</dbReference>
<evidence type="ECO:0000313" key="2">
    <source>
        <dbReference type="Proteomes" id="UP001396334"/>
    </source>
</evidence>
<keyword evidence="2" id="KW-1185">Reference proteome</keyword>
<comment type="caution">
    <text evidence="1">The sequence shown here is derived from an EMBL/GenBank/DDBJ whole genome shotgun (WGS) entry which is preliminary data.</text>
</comment>
<evidence type="ECO:0000313" key="1">
    <source>
        <dbReference type="EMBL" id="KAK8481762.1"/>
    </source>
</evidence>